<comment type="subcellular location">
    <subcellularLocation>
        <location evidence="5">Cytoplasm</location>
    </subcellularLocation>
</comment>
<keyword evidence="4 5" id="KW-0663">Pyridoxal phosphate</keyword>
<dbReference type="Gene3D" id="3.90.1150.10">
    <property type="entry name" value="Aspartate Aminotransferase, domain 1"/>
    <property type="match status" value="1"/>
</dbReference>
<reference evidence="6 7" key="1">
    <citation type="submission" date="2024-02" db="EMBL/GenBank/DDBJ databases">
        <title>Lysinimicrobium sediminis NBRC 112286.</title>
        <authorList>
            <person name="Ichikawa N."/>
            <person name="Katano-Makiyama Y."/>
            <person name="Hidaka K."/>
        </authorList>
    </citation>
    <scope>NUCLEOTIDE SEQUENCE [LARGE SCALE GENOMIC DNA]</scope>
    <source>
        <strain evidence="6 7">NBRC 112286</strain>
    </source>
</reference>
<keyword evidence="5" id="KW-0963">Cytoplasm</keyword>
<dbReference type="NCBIfam" id="NF002325">
    <property type="entry name" value="PRK01278.1"/>
    <property type="match status" value="1"/>
</dbReference>
<dbReference type="PROSITE" id="PS00600">
    <property type="entry name" value="AA_TRANSFER_CLASS_3"/>
    <property type="match status" value="1"/>
</dbReference>
<evidence type="ECO:0000256" key="4">
    <source>
        <dbReference type="ARBA" id="ARBA00022898"/>
    </source>
</evidence>
<dbReference type="PANTHER" id="PTHR11986:SF79">
    <property type="entry name" value="ACETYLORNITHINE AMINOTRANSFERASE, MITOCHONDRIAL"/>
    <property type="match status" value="1"/>
</dbReference>
<comment type="subunit">
    <text evidence="5">Homodimer.</text>
</comment>
<feature type="binding site" evidence="5">
    <location>
        <position position="296"/>
    </location>
    <ligand>
        <name>pyridoxal 5'-phosphate</name>
        <dbReference type="ChEBI" id="CHEBI:597326"/>
    </ligand>
</feature>
<protein>
    <recommendedName>
        <fullName evidence="5">Acetylornithine aminotransferase</fullName>
        <shortName evidence="5">ACOAT</shortName>
        <ecNumber evidence="5">2.6.1.11</ecNumber>
    </recommendedName>
</protein>
<sequence length="413" mass="42737">MSGDATPGAHGEAGLERGRVDLQRYSHALMGTYGEPMRVLVRGEGSWVWDADGNRYLDLLGGIAVNALGHAHPAWVAAIAQQAATLAHASNFFATEPQIRLAERLLELSHAPSGSRVFLCNSGTEANEAAFKMTRRTGKSTVIALEGGFHGRSMGALSMTSKEAIRAPFAPLLERVVFVPRDDEDALRAAAVAAGDDLAGVILEPIQGESGVRPLSHAFLAAAREVTLQRDALLILDEVQTGVARTGAWFAHQLYGIRPDVMTLAKGLGGGFPIGAVVAFGERAGSLLTKGDHGTTFGGNPLAAAAANATLDAIEAEDLLGNAKAVGEHLRTALAEVSGVVEVRGEGLMLGIGLAAPASAALAKAAVDAGFIINPPSPDTIRLVPALTLSVAEADTFLAWMAGPGSRIVLEAS</sequence>
<feature type="binding site" evidence="5">
    <location>
        <position position="152"/>
    </location>
    <ligand>
        <name>N(2)-acetyl-L-ornithine</name>
        <dbReference type="ChEBI" id="CHEBI:57805"/>
    </ligand>
</feature>
<comment type="cofactor">
    <cofactor evidence="5">
        <name>pyridoxal 5'-phosphate</name>
        <dbReference type="ChEBI" id="CHEBI:597326"/>
    </cofactor>
    <text evidence="5">Binds 1 pyridoxal phosphate per subunit.</text>
</comment>
<dbReference type="InterPro" id="IPR005814">
    <property type="entry name" value="Aminotrans_3"/>
</dbReference>
<keyword evidence="5" id="KW-0055">Arginine biosynthesis</keyword>
<dbReference type="Proteomes" id="UP001426770">
    <property type="component" value="Unassembled WGS sequence"/>
</dbReference>
<keyword evidence="1 5" id="KW-0032">Aminotransferase</keyword>
<feature type="modified residue" description="N6-(pyridoxal phosphate)lysine" evidence="5">
    <location>
        <position position="266"/>
    </location>
</feature>
<keyword evidence="3 5" id="KW-0808">Transferase</keyword>
<evidence type="ECO:0000313" key="6">
    <source>
        <dbReference type="EMBL" id="GAA5519998.1"/>
    </source>
</evidence>
<dbReference type="EMBL" id="BAABRR010000017">
    <property type="protein sequence ID" value="GAA5519998.1"/>
    <property type="molecule type" value="Genomic_DNA"/>
</dbReference>
<dbReference type="InterPro" id="IPR015422">
    <property type="entry name" value="PyrdxlP-dep_Trfase_small"/>
</dbReference>
<dbReference type="InterPro" id="IPR049704">
    <property type="entry name" value="Aminotrans_3_PPA_site"/>
</dbReference>
<evidence type="ECO:0000256" key="3">
    <source>
        <dbReference type="ARBA" id="ARBA00022679"/>
    </source>
</evidence>
<keyword evidence="2 5" id="KW-0028">Amino-acid biosynthesis</keyword>
<dbReference type="Pfam" id="PF00202">
    <property type="entry name" value="Aminotran_3"/>
    <property type="match status" value="1"/>
</dbReference>
<feature type="binding site" evidence="5">
    <location>
        <position position="149"/>
    </location>
    <ligand>
        <name>pyridoxal 5'-phosphate</name>
        <dbReference type="ChEBI" id="CHEBI:597326"/>
    </ligand>
</feature>
<dbReference type="InterPro" id="IPR015424">
    <property type="entry name" value="PyrdxlP-dep_Trfase"/>
</dbReference>
<feature type="binding site" evidence="5">
    <location>
        <begin position="237"/>
        <end position="240"/>
    </location>
    <ligand>
        <name>pyridoxal 5'-phosphate</name>
        <dbReference type="ChEBI" id="CHEBI:597326"/>
    </ligand>
</feature>
<gene>
    <name evidence="6" type="primary">argD_2</name>
    <name evidence="5" type="synonym">argD</name>
    <name evidence="6" type="ORF">Lsed01_02459</name>
</gene>
<comment type="similarity">
    <text evidence="5">Belongs to the class-III pyridoxal-phosphate-dependent aminotransferase family. ArgD subfamily.</text>
</comment>
<dbReference type="NCBIfam" id="NF002874">
    <property type="entry name" value="PRK03244.1"/>
    <property type="match status" value="1"/>
</dbReference>
<dbReference type="RefSeq" id="WP_286216240.1">
    <property type="nucleotide sequence ID" value="NZ_AP027736.1"/>
</dbReference>
<feature type="binding site" evidence="5">
    <location>
        <position position="295"/>
    </location>
    <ligand>
        <name>N(2)-acetyl-L-ornithine</name>
        <dbReference type="ChEBI" id="CHEBI:57805"/>
    </ligand>
</feature>
<comment type="miscellaneous">
    <text evidence="5">May also have succinyldiaminopimelate aminotransferase activity, thus carrying out the corresponding step in lysine biosynthesis.</text>
</comment>
<comment type="catalytic activity">
    <reaction evidence="5">
        <text>N(2)-acetyl-L-ornithine + 2-oxoglutarate = N-acetyl-L-glutamate 5-semialdehyde + L-glutamate</text>
        <dbReference type="Rhea" id="RHEA:18049"/>
        <dbReference type="ChEBI" id="CHEBI:16810"/>
        <dbReference type="ChEBI" id="CHEBI:29123"/>
        <dbReference type="ChEBI" id="CHEBI:29985"/>
        <dbReference type="ChEBI" id="CHEBI:57805"/>
        <dbReference type="EC" id="2.6.1.11"/>
    </reaction>
</comment>
<evidence type="ECO:0000256" key="2">
    <source>
        <dbReference type="ARBA" id="ARBA00022605"/>
    </source>
</evidence>
<name>A0ABP9WJI6_9MICO</name>
<evidence type="ECO:0000313" key="7">
    <source>
        <dbReference type="Proteomes" id="UP001426770"/>
    </source>
</evidence>
<keyword evidence="7" id="KW-1185">Reference proteome</keyword>
<dbReference type="NCBIfam" id="TIGR00707">
    <property type="entry name" value="argD"/>
    <property type="match status" value="1"/>
</dbReference>
<dbReference type="HAMAP" id="MF_01107">
    <property type="entry name" value="ArgD_aminotrans_3"/>
    <property type="match status" value="1"/>
</dbReference>
<evidence type="ECO:0000256" key="5">
    <source>
        <dbReference type="HAMAP-Rule" id="MF_01107"/>
    </source>
</evidence>
<proteinExistence type="inferred from homology"/>
<comment type="caution">
    <text evidence="6">The sequence shown here is derived from an EMBL/GenBank/DDBJ whole genome shotgun (WGS) entry which is preliminary data.</text>
</comment>
<feature type="binding site" evidence="5">
    <location>
        <begin position="123"/>
        <end position="124"/>
    </location>
    <ligand>
        <name>pyridoxal 5'-phosphate</name>
        <dbReference type="ChEBI" id="CHEBI:597326"/>
    </ligand>
</feature>
<accession>A0ABP9WJI6</accession>
<comment type="pathway">
    <text evidence="5">Amino-acid biosynthesis; L-arginine biosynthesis; N(2)-acetyl-L-ornithine from L-glutamate: step 4/4.</text>
</comment>
<dbReference type="PIRSF" id="PIRSF000521">
    <property type="entry name" value="Transaminase_4ab_Lys_Orn"/>
    <property type="match status" value="1"/>
</dbReference>
<dbReference type="CDD" id="cd00610">
    <property type="entry name" value="OAT_like"/>
    <property type="match status" value="1"/>
</dbReference>
<evidence type="ECO:0000256" key="1">
    <source>
        <dbReference type="ARBA" id="ARBA00022576"/>
    </source>
</evidence>
<organism evidence="6 7">
    <name type="scientific">Demequina sediminis</name>
    <dbReference type="NCBI Taxonomy" id="1930058"/>
    <lineage>
        <taxon>Bacteria</taxon>
        <taxon>Bacillati</taxon>
        <taxon>Actinomycetota</taxon>
        <taxon>Actinomycetes</taxon>
        <taxon>Micrococcales</taxon>
        <taxon>Demequinaceae</taxon>
        <taxon>Demequina</taxon>
    </lineage>
</organism>
<dbReference type="PANTHER" id="PTHR11986">
    <property type="entry name" value="AMINOTRANSFERASE CLASS III"/>
    <property type="match status" value="1"/>
</dbReference>
<dbReference type="Gene3D" id="3.40.640.10">
    <property type="entry name" value="Type I PLP-dependent aspartate aminotransferase-like (Major domain)"/>
    <property type="match status" value="1"/>
</dbReference>
<dbReference type="SUPFAM" id="SSF53383">
    <property type="entry name" value="PLP-dependent transferases"/>
    <property type="match status" value="1"/>
</dbReference>
<dbReference type="InterPro" id="IPR015421">
    <property type="entry name" value="PyrdxlP-dep_Trfase_major"/>
</dbReference>
<dbReference type="GO" id="GO:0008483">
    <property type="term" value="F:transaminase activity"/>
    <property type="evidence" value="ECO:0007669"/>
    <property type="project" value="UniProtKB-KW"/>
</dbReference>
<dbReference type="InterPro" id="IPR004636">
    <property type="entry name" value="AcOrn/SuccOrn_fam"/>
</dbReference>
<dbReference type="InterPro" id="IPR050103">
    <property type="entry name" value="Class-III_PLP-dep_AT"/>
</dbReference>
<dbReference type="EC" id="2.6.1.11" evidence="5"/>